<gene>
    <name evidence="1" type="ORF">AVEN_140316_1</name>
</gene>
<reference evidence="1 2" key="1">
    <citation type="journal article" date="2019" name="Sci. Rep.">
        <title>Orb-weaving spider Araneus ventricosus genome elucidates the spidroin gene catalogue.</title>
        <authorList>
            <person name="Kono N."/>
            <person name="Nakamura H."/>
            <person name="Ohtoshi R."/>
            <person name="Moran D.A.P."/>
            <person name="Shinohara A."/>
            <person name="Yoshida Y."/>
            <person name="Fujiwara M."/>
            <person name="Mori M."/>
            <person name="Tomita M."/>
            <person name="Arakawa K."/>
        </authorList>
    </citation>
    <scope>NUCLEOTIDE SEQUENCE [LARGE SCALE GENOMIC DNA]</scope>
</reference>
<evidence type="ECO:0000313" key="1">
    <source>
        <dbReference type="EMBL" id="GBM39265.1"/>
    </source>
</evidence>
<dbReference type="Pfam" id="PF05380">
    <property type="entry name" value="Peptidase_A17"/>
    <property type="match status" value="1"/>
</dbReference>
<proteinExistence type="predicted"/>
<dbReference type="AlphaFoldDB" id="A0A4Y2FG03"/>
<accession>A0A4Y2FG03</accession>
<dbReference type="PANTHER" id="PTHR47331">
    <property type="entry name" value="PHD-TYPE DOMAIN-CONTAINING PROTEIN"/>
    <property type="match status" value="1"/>
</dbReference>
<name>A0A4Y2FG03_ARAVE</name>
<dbReference type="InterPro" id="IPR008042">
    <property type="entry name" value="Retrotrans_Pao"/>
</dbReference>
<organism evidence="1 2">
    <name type="scientific">Araneus ventricosus</name>
    <name type="common">Orbweaver spider</name>
    <name type="synonym">Epeira ventricosa</name>
    <dbReference type="NCBI Taxonomy" id="182803"/>
    <lineage>
        <taxon>Eukaryota</taxon>
        <taxon>Metazoa</taxon>
        <taxon>Ecdysozoa</taxon>
        <taxon>Arthropoda</taxon>
        <taxon>Chelicerata</taxon>
        <taxon>Arachnida</taxon>
        <taxon>Araneae</taxon>
        <taxon>Araneomorphae</taxon>
        <taxon>Entelegynae</taxon>
        <taxon>Araneoidea</taxon>
        <taxon>Araneidae</taxon>
        <taxon>Araneus</taxon>
    </lineage>
</organism>
<keyword evidence="2" id="KW-1185">Reference proteome</keyword>
<comment type="caution">
    <text evidence="1">The sequence shown here is derived from an EMBL/GenBank/DDBJ whole genome shotgun (WGS) entry which is preliminary data.</text>
</comment>
<dbReference type="Proteomes" id="UP000499080">
    <property type="component" value="Unassembled WGS sequence"/>
</dbReference>
<sequence length="152" mass="17495">MWKGNILLDREVEDNNMKMEFLNWIEELSSLNNLLISRCFSPATSGQHGISIHTFCDVSQFAYAAAVLVHIEYADVVHVNLLAAKSRVSPVKTITILRLEFLAAMVGARLWRSVLRALQWDNVKQNYWTDSTTVLGWIQREELWSVFVNNRV</sequence>
<dbReference type="EMBL" id="BGPR01000891">
    <property type="protein sequence ID" value="GBM39265.1"/>
    <property type="molecule type" value="Genomic_DNA"/>
</dbReference>
<evidence type="ECO:0000313" key="2">
    <source>
        <dbReference type="Proteomes" id="UP000499080"/>
    </source>
</evidence>
<protein>
    <submittedName>
        <fullName evidence="1">Uncharacterized protein</fullName>
    </submittedName>
</protein>
<dbReference type="OrthoDB" id="6433584at2759"/>